<proteinExistence type="predicted"/>
<keyword evidence="3" id="KW-1185">Reference proteome</keyword>
<accession>A0ABP6CLE1</accession>
<comment type="caution">
    <text evidence="2">The sequence shown here is derived from an EMBL/GenBank/DDBJ whole genome shotgun (WGS) entry which is preliminary data.</text>
</comment>
<gene>
    <name evidence="2" type="ORF">GCM10009863_34330</name>
</gene>
<keyword evidence="1" id="KW-0472">Membrane</keyword>
<dbReference type="EMBL" id="BAAARJ010000010">
    <property type="protein sequence ID" value="GAA2617561.1"/>
    <property type="molecule type" value="Genomic_DNA"/>
</dbReference>
<keyword evidence="1" id="KW-1133">Transmembrane helix</keyword>
<evidence type="ECO:0000256" key="1">
    <source>
        <dbReference type="SAM" id="Phobius"/>
    </source>
</evidence>
<keyword evidence="1" id="KW-0812">Transmembrane</keyword>
<reference evidence="3" key="1">
    <citation type="journal article" date="2019" name="Int. J. Syst. Evol. Microbiol.">
        <title>The Global Catalogue of Microorganisms (GCM) 10K type strain sequencing project: providing services to taxonomists for standard genome sequencing and annotation.</title>
        <authorList>
            <consortium name="The Broad Institute Genomics Platform"/>
            <consortium name="The Broad Institute Genome Sequencing Center for Infectious Disease"/>
            <person name="Wu L."/>
            <person name="Ma J."/>
        </authorList>
    </citation>
    <scope>NUCLEOTIDE SEQUENCE [LARGE SCALE GENOMIC DNA]</scope>
    <source>
        <strain evidence="3">JCM 16373</strain>
    </source>
</reference>
<sequence length="110" mass="12244">MVKGWSRGSVTRVRMALLVYLPDGLEDFPLGVLQSVVAAAACYATAVRAKRAATRKPWSRGPAGYRPCARHFDTPRIQENASAGKLCRRFARYAPSMRSARWTDNQTESQ</sequence>
<name>A0ABP6CLE1_9ACTN</name>
<evidence type="ECO:0000313" key="3">
    <source>
        <dbReference type="Proteomes" id="UP001501447"/>
    </source>
</evidence>
<feature type="transmembrane region" description="Helical" evidence="1">
    <location>
        <begin position="28"/>
        <end position="46"/>
    </location>
</feature>
<dbReference type="Proteomes" id="UP001501447">
    <property type="component" value="Unassembled WGS sequence"/>
</dbReference>
<evidence type="ECO:0000313" key="2">
    <source>
        <dbReference type="EMBL" id="GAA2617561.1"/>
    </source>
</evidence>
<organism evidence="2 3">
    <name type="scientific">Streptomyces axinellae</name>
    <dbReference type="NCBI Taxonomy" id="552788"/>
    <lineage>
        <taxon>Bacteria</taxon>
        <taxon>Bacillati</taxon>
        <taxon>Actinomycetota</taxon>
        <taxon>Actinomycetes</taxon>
        <taxon>Kitasatosporales</taxon>
        <taxon>Streptomycetaceae</taxon>
        <taxon>Streptomyces</taxon>
    </lineage>
</organism>
<protein>
    <submittedName>
        <fullName evidence="2">Uncharacterized protein</fullName>
    </submittedName>
</protein>